<protein>
    <submittedName>
        <fullName evidence="2">Uncharacterized protein</fullName>
    </submittedName>
</protein>
<accession>A0A067SLP8</accession>
<evidence type="ECO:0000256" key="1">
    <source>
        <dbReference type="SAM" id="MobiDB-lite"/>
    </source>
</evidence>
<name>A0A067SLP8_GALM3</name>
<keyword evidence="3" id="KW-1185">Reference proteome</keyword>
<dbReference type="EMBL" id="KL142391">
    <property type="protein sequence ID" value="KDR71826.1"/>
    <property type="molecule type" value="Genomic_DNA"/>
</dbReference>
<dbReference type="Proteomes" id="UP000027222">
    <property type="component" value="Unassembled WGS sequence"/>
</dbReference>
<dbReference type="HOGENOM" id="CLU_1594663_0_0_1"/>
<proteinExistence type="predicted"/>
<sequence>MLPGTPMRPTWPESLWSDDVNNSKKLWCETHFSACSPRRFLTGASIFFIQKANFTFFNLKLVRNNGKRPSLEHVVELVSMHSCRWWSSCNWGYSFSIGHLKPPCRCRVPLPSMDVANSKAKAEQSEMTRGGPRIGRPRRSCSSPLFAASPATCHPTIQTLGLRPPPC</sequence>
<dbReference type="AlphaFoldDB" id="A0A067SLP8"/>
<reference evidence="3" key="1">
    <citation type="journal article" date="2014" name="Proc. Natl. Acad. Sci. U.S.A.">
        <title>Extensive sampling of basidiomycete genomes demonstrates inadequacy of the white-rot/brown-rot paradigm for wood decay fungi.</title>
        <authorList>
            <person name="Riley R."/>
            <person name="Salamov A.A."/>
            <person name="Brown D.W."/>
            <person name="Nagy L.G."/>
            <person name="Floudas D."/>
            <person name="Held B.W."/>
            <person name="Levasseur A."/>
            <person name="Lombard V."/>
            <person name="Morin E."/>
            <person name="Otillar R."/>
            <person name="Lindquist E.A."/>
            <person name="Sun H."/>
            <person name="LaButti K.M."/>
            <person name="Schmutz J."/>
            <person name="Jabbour D."/>
            <person name="Luo H."/>
            <person name="Baker S.E."/>
            <person name="Pisabarro A.G."/>
            <person name="Walton J.D."/>
            <person name="Blanchette R.A."/>
            <person name="Henrissat B."/>
            <person name="Martin F."/>
            <person name="Cullen D."/>
            <person name="Hibbett D.S."/>
            <person name="Grigoriev I.V."/>
        </authorList>
    </citation>
    <scope>NUCLEOTIDE SEQUENCE [LARGE SCALE GENOMIC DNA]</scope>
    <source>
        <strain evidence="3">CBS 339.88</strain>
    </source>
</reference>
<feature type="region of interest" description="Disordered" evidence="1">
    <location>
        <begin position="119"/>
        <end position="138"/>
    </location>
</feature>
<evidence type="ECO:0000313" key="2">
    <source>
        <dbReference type="EMBL" id="KDR71826.1"/>
    </source>
</evidence>
<gene>
    <name evidence="2" type="ORF">GALMADRAFT_782033</name>
</gene>
<organism evidence="2 3">
    <name type="scientific">Galerina marginata (strain CBS 339.88)</name>
    <dbReference type="NCBI Taxonomy" id="685588"/>
    <lineage>
        <taxon>Eukaryota</taxon>
        <taxon>Fungi</taxon>
        <taxon>Dikarya</taxon>
        <taxon>Basidiomycota</taxon>
        <taxon>Agaricomycotina</taxon>
        <taxon>Agaricomycetes</taxon>
        <taxon>Agaricomycetidae</taxon>
        <taxon>Agaricales</taxon>
        <taxon>Agaricineae</taxon>
        <taxon>Strophariaceae</taxon>
        <taxon>Galerina</taxon>
    </lineage>
</organism>
<evidence type="ECO:0000313" key="3">
    <source>
        <dbReference type="Proteomes" id="UP000027222"/>
    </source>
</evidence>